<dbReference type="GO" id="GO:0004656">
    <property type="term" value="F:procollagen-proline 4-dioxygenase activity"/>
    <property type="evidence" value="ECO:0007669"/>
    <property type="project" value="UniProtKB-EC"/>
</dbReference>
<evidence type="ECO:0000256" key="8">
    <source>
        <dbReference type="SAM" id="MobiDB-lite"/>
    </source>
</evidence>
<dbReference type="Pfam" id="PF13640">
    <property type="entry name" value="2OG-FeII_Oxy_3"/>
    <property type="match status" value="1"/>
</dbReference>
<keyword evidence="6" id="KW-0408">Iron</keyword>
<dbReference type="Gene3D" id="1.20.910.10">
    <property type="entry name" value="Heme oxygenase-like"/>
    <property type="match status" value="1"/>
</dbReference>
<evidence type="ECO:0000313" key="10">
    <source>
        <dbReference type="EMBL" id="PSC72924.1"/>
    </source>
</evidence>
<keyword evidence="5" id="KW-0560">Oxidoreductase</keyword>
<keyword evidence="4" id="KW-0223">Dioxygenase</keyword>
<organism evidence="10 11">
    <name type="scientific">Micractinium conductrix</name>
    <dbReference type="NCBI Taxonomy" id="554055"/>
    <lineage>
        <taxon>Eukaryota</taxon>
        <taxon>Viridiplantae</taxon>
        <taxon>Chlorophyta</taxon>
        <taxon>core chlorophytes</taxon>
        <taxon>Trebouxiophyceae</taxon>
        <taxon>Chlorellales</taxon>
        <taxon>Chlorellaceae</taxon>
        <taxon>Chlorella clade</taxon>
        <taxon>Micractinium</taxon>
    </lineage>
</organism>
<evidence type="ECO:0000256" key="3">
    <source>
        <dbReference type="ARBA" id="ARBA00022723"/>
    </source>
</evidence>
<dbReference type="CDD" id="cd19365">
    <property type="entry name" value="TenA_C-like"/>
    <property type="match status" value="1"/>
</dbReference>
<dbReference type="Proteomes" id="UP000239649">
    <property type="component" value="Unassembled WGS sequence"/>
</dbReference>
<name>A0A2P6VFQ1_9CHLO</name>
<dbReference type="InterPro" id="IPR006620">
    <property type="entry name" value="Pro_4_hyd_alph"/>
</dbReference>
<comment type="cofactor">
    <cofactor evidence="1">
        <name>L-ascorbate</name>
        <dbReference type="ChEBI" id="CHEBI:38290"/>
    </cofactor>
</comment>
<dbReference type="EMBL" id="LHPF02000009">
    <property type="protein sequence ID" value="PSC72924.1"/>
    <property type="molecule type" value="Genomic_DNA"/>
</dbReference>
<comment type="caution">
    <text evidence="10">The sequence shown here is derived from an EMBL/GenBank/DDBJ whole genome shotgun (WGS) entry which is preliminary data.</text>
</comment>
<evidence type="ECO:0000256" key="5">
    <source>
        <dbReference type="ARBA" id="ARBA00023002"/>
    </source>
</evidence>
<feature type="domain" description="Prolyl 4-hydroxylase alpha subunit" evidence="9">
    <location>
        <begin position="412"/>
        <end position="617"/>
    </location>
</feature>
<proteinExistence type="predicted"/>
<comment type="catalytic activity">
    <reaction evidence="7">
        <text>L-prolyl-[collagen] + 2-oxoglutarate + O2 = trans-4-hydroxy-L-prolyl-[collagen] + succinate + CO2</text>
        <dbReference type="Rhea" id="RHEA:18945"/>
        <dbReference type="Rhea" id="RHEA-COMP:11676"/>
        <dbReference type="Rhea" id="RHEA-COMP:11680"/>
        <dbReference type="ChEBI" id="CHEBI:15379"/>
        <dbReference type="ChEBI" id="CHEBI:16526"/>
        <dbReference type="ChEBI" id="CHEBI:16810"/>
        <dbReference type="ChEBI" id="CHEBI:30031"/>
        <dbReference type="ChEBI" id="CHEBI:50342"/>
        <dbReference type="ChEBI" id="CHEBI:61965"/>
        <dbReference type="EC" id="1.14.11.2"/>
    </reaction>
</comment>
<evidence type="ECO:0000256" key="7">
    <source>
        <dbReference type="ARBA" id="ARBA00049169"/>
    </source>
</evidence>
<comment type="subcellular location">
    <subcellularLocation>
        <location evidence="2">Endoplasmic reticulum membrane</location>
        <topology evidence="2">Single-pass type II membrane protein</topology>
    </subcellularLocation>
</comment>
<dbReference type="GO" id="GO:0005506">
    <property type="term" value="F:iron ion binding"/>
    <property type="evidence" value="ECO:0007669"/>
    <property type="project" value="InterPro"/>
</dbReference>
<dbReference type="GO" id="GO:0005789">
    <property type="term" value="C:endoplasmic reticulum membrane"/>
    <property type="evidence" value="ECO:0007669"/>
    <property type="project" value="UniProtKB-SubCell"/>
</dbReference>
<evidence type="ECO:0000256" key="2">
    <source>
        <dbReference type="ARBA" id="ARBA00004648"/>
    </source>
</evidence>
<gene>
    <name evidence="10" type="ORF">C2E20_3855</name>
</gene>
<keyword evidence="11" id="KW-1185">Reference proteome</keyword>
<evidence type="ECO:0000256" key="4">
    <source>
        <dbReference type="ARBA" id="ARBA00022964"/>
    </source>
</evidence>
<dbReference type="SMART" id="SM00702">
    <property type="entry name" value="P4Hc"/>
    <property type="match status" value="1"/>
</dbReference>
<dbReference type="SUPFAM" id="SSF48613">
    <property type="entry name" value="Heme oxygenase-like"/>
    <property type="match status" value="1"/>
</dbReference>
<dbReference type="PANTHER" id="PTHR10869:SF229">
    <property type="entry name" value="PROLYL 4-HYDROXYLASE ALPHA SUBUNIT DOMAIN-CONTAINING PROTEIN"/>
    <property type="match status" value="1"/>
</dbReference>
<dbReference type="InterPro" id="IPR016084">
    <property type="entry name" value="Haem_Oase-like_multi-hlx"/>
</dbReference>
<protein>
    <submittedName>
        <fullName evidence="10">Thiaminase II</fullName>
    </submittedName>
</protein>
<evidence type="ECO:0000256" key="1">
    <source>
        <dbReference type="ARBA" id="ARBA00001961"/>
    </source>
</evidence>
<dbReference type="InterPro" id="IPR004305">
    <property type="entry name" value="Thiaminase-2/PQQC"/>
</dbReference>
<dbReference type="Pfam" id="PF03070">
    <property type="entry name" value="TENA_THI-4"/>
    <property type="match status" value="1"/>
</dbReference>
<dbReference type="InterPro" id="IPR045054">
    <property type="entry name" value="P4HA-like"/>
</dbReference>
<evidence type="ECO:0000256" key="6">
    <source>
        <dbReference type="ARBA" id="ARBA00023004"/>
    </source>
</evidence>
<dbReference type="GO" id="GO:0006772">
    <property type="term" value="P:thiamine metabolic process"/>
    <property type="evidence" value="ECO:0007669"/>
    <property type="project" value="UniProtKB-ARBA"/>
</dbReference>
<accession>A0A2P6VFQ1</accession>
<keyword evidence="3" id="KW-0479">Metal-binding</keyword>
<dbReference type="GO" id="GO:0031418">
    <property type="term" value="F:L-ascorbic acid binding"/>
    <property type="evidence" value="ECO:0007669"/>
    <property type="project" value="InterPro"/>
</dbReference>
<evidence type="ECO:0000313" key="11">
    <source>
        <dbReference type="Proteomes" id="UP000239649"/>
    </source>
</evidence>
<dbReference type="PANTHER" id="PTHR10869">
    <property type="entry name" value="PROLYL 4-HYDROXYLASE ALPHA SUBUNIT"/>
    <property type="match status" value="1"/>
</dbReference>
<sequence length="700" mass="73316">MTACLPALGKAPRVVEAAAPKQVANGTAATATAAAGGGASTVEDALPGSFCAELWQSVSGSPGSVFSSVMSHPFLTELMEGTLDEATFKGYLVQGCLYLREYGRALAVLASKAPRPAWGAFLARCVQEAWQEEALFHQNLLMSHYGTTLEHEIAAATLSPSSLLYSSFVLSTVHERCFAEGLAAILPCFILYLEMGKQLVAAVERGGGYGSPHPLYQRFIDRFGGTDYELLTLEAAAMANEAAAELGDVQRQRAAAIFAKGCRLEYMFFDGAYRQEQWPLALPGKRCAGSVQRRRLAPLAALEDPLAAVPAARPEGVAWDPDGLLPPPTSESHFERRARLKAEAAAAAGGAAAPQAPSNSLRPIPAEQLAAGGLPAADGSLYDRPAFEKHMAERFLPVDLDAPGLRIMHFDPPVFTLPGFFSEEQCDDAVAAAVEGNTLVPSKVGGGNLREEASSAYNARRTSSSVLLDATVQAAHPRLRAMASALQSKGLQLLGQGTGAGWGSPGKLPAPGQYCYESLQMARYEQGQHFLAHEDGFPASLARQNGFQRQATLLVYLNTTQAGGATRFDLLNLAVRPAKGQALLFFPAFSDGTSDPRSLHTAENAADSKWVTQQWVARGLAGAPVDPIQAALTGRLQLDGSGGAGSSSGGTSAAPVAQQRRVPGVKDEGPSAAELAMAAGKRGKGKKGGGGKKAGKGFGA</sequence>
<evidence type="ECO:0000259" key="9">
    <source>
        <dbReference type="SMART" id="SM00702"/>
    </source>
</evidence>
<feature type="region of interest" description="Disordered" evidence="8">
    <location>
        <begin position="639"/>
        <end position="700"/>
    </location>
</feature>
<reference evidence="10 11" key="1">
    <citation type="journal article" date="2018" name="Plant J.">
        <title>Genome sequences of Chlorella sorokiniana UTEX 1602 and Micractinium conductrix SAG 241.80: implications to maltose excretion by a green alga.</title>
        <authorList>
            <person name="Arriola M.B."/>
            <person name="Velmurugan N."/>
            <person name="Zhang Y."/>
            <person name="Plunkett M.H."/>
            <person name="Hondzo H."/>
            <person name="Barney B.M."/>
        </authorList>
    </citation>
    <scope>NUCLEOTIDE SEQUENCE [LARGE SCALE GENOMIC DNA]</scope>
    <source>
        <strain evidence="10 11">SAG 241.80</strain>
    </source>
</reference>
<dbReference type="InterPro" id="IPR044862">
    <property type="entry name" value="Pro_4_hyd_alph_FE2OG_OXY"/>
</dbReference>
<dbReference type="Gene3D" id="2.60.120.620">
    <property type="entry name" value="q2cbj1_9rhob like domain"/>
    <property type="match status" value="1"/>
</dbReference>
<dbReference type="OrthoDB" id="4356at2759"/>
<feature type="compositionally biased region" description="Basic residues" evidence="8">
    <location>
        <begin position="681"/>
        <end position="700"/>
    </location>
</feature>
<dbReference type="AlphaFoldDB" id="A0A2P6VFQ1"/>